<evidence type="ECO:0000313" key="1">
    <source>
        <dbReference type="EMBL" id="KAH6937160.1"/>
    </source>
</evidence>
<reference evidence="1" key="1">
    <citation type="submission" date="2020-05" db="EMBL/GenBank/DDBJ databases">
        <title>Large-scale comparative analyses of tick genomes elucidate their genetic diversity and vector capacities.</title>
        <authorList>
            <person name="Jia N."/>
            <person name="Wang J."/>
            <person name="Shi W."/>
            <person name="Du L."/>
            <person name="Sun Y."/>
            <person name="Zhan W."/>
            <person name="Jiang J."/>
            <person name="Wang Q."/>
            <person name="Zhang B."/>
            <person name="Ji P."/>
            <person name="Sakyi L.B."/>
            <person name="Cui X."/>
            <person name="Yuan T."/>
            <person name="Jiang B."/>
            <person name="Yang W."/>
            <person name="Lam T.T.-Y."/>
            <person name="Chang Q."/>
            <person name="Ding S."/>
            <person name="Wang X."/>
            <person name="Zhu J."/>
            <person name="Ruan X."/>
            <person name="Zhao L."/>
            <person name="Wei J."/>
            <person name="Que T."/>
            <person name="Du C."/>
            <person name="Cheng J."/>
            <person name="Dai P."/>
            <person name="Han X."/>
            <person name="Huang E."/>
            <person name="Gao Y."/>
            <person name="Liu J."/>
            <person name="Shao H."/>
            <person name="Ye R."/>
            <person name="Li L."/>
            <person name="Wei W."/>
            <person name="Wang X."/>
            <person name="Wang C."/>
            <person name="Yang T."/>
            <person name="Huo Q."/>
            <person name="Li W."/>
            <person name="Guo W."/>
            <person name="Chen H."/>
            <person name="Zhou L."/>
            <person name="Ni X."/>
            <person name="Tian J."/>
            <person name="Zhou Y."/>
            <person name="Sheng Y."/>
            <person name="Liu T."/>
            <person name="Pan Y."/>
            <person name="Xia L."/>
            <person name="Li J."/>
            <person name="Zhao F."/>
            <person name="Cao W."/>
        </authorList>
    </citation>
    <scope>NUCLEOTIDE SEQUENCE</scope>
    <source>
        <strain evidence="1">Hyas-2018</strain>
    </source>
</reference>
<dbReference type="Proteomes" id="UP000821845">
    <property type="component" value="Chromosome 3"/>
</dbReference>
<dbReference type="EMBL" id="CM023483">
    <property type="protein sequence ID" value="KAH6937160.1"/>
    <property type="molecule type" value="Genomic_DNA"/>
</dbReference>
<keyword evidence="2" id="KW-1185">Reference proteome</keyword>
<organism evidence="1 2">
    <name type="scientific">Hyalomma asiaticum</name>
    <name type="common">Tick</name>
    <dbReference type="NCBI Taxonomy" id="266040"/>
    <lineage>
        <taxon>Eukaryota</taxon>
        <taxon>Metazoa</taxon>
        <taxon>Ecdysozoa</taxon>
        <taxon>Arthropoda</taxon>
        <taxon>Chelicerata</taxon>
        <taxon>Arachnida</taxon>
        <taxon>Acari</taxon>
        <taxon>Parasitiformes</taxon>
        <taxon>Ixodida</taxon>
        <taxon>Ixodoidea</taxon>
        <taxon>Ixodidae</taxon>
        <taxon>Hyalomminae</taxon>
        <taxon>Hyalomma</taxon>
    </lineage>
</organism>
<name>A0ACB7SRB8_HYAAI</name>
<proteinExistence type="predicted"/>
<comment type="caution">
    <text evidence="1">The sequence shown here is derived from an EMBL/GenBank/DDBJ whole genome shotgun (WGS) entry which is preliminary data.</text>
</comment>
<sequence length="327" mass="34977">MQANGCKRLCDTGAQAQGSFAGTGAPSPCVAVLHLSVGQLPPKNVSLSAWRIRHNAAGKPGDKPALDRASPCLLSSVDLGREQRWWKGNAQLRPGAAAAAASLARTSLPLLAGPIQPPRRRLRRHVTPLAERLKTPRRAPVEPDRASTARSPHRNPLASVSSRHVPRLRAPDAAVCRVLQGTILRRTVLLEETRRRRGPLRSTGSSSVTSPAARAACSCAYTARAGSTLPCCCPCAPWPAPCKPLASLNLRTCAILQTSHDEFRVSPRPLEGATLCFKSPPGSPPVAHWIAALQEPRHQRGRCPGSPLLAVHKMPALLEEDNMQPVC</sequence>
<protein>
    <submittedName>
        <fullName evidence="1">Uncharacterized protein</fullName>
    </submittedName>
</protein>
<evidence type="ECO:0000313" key="2">
    <source>
        <dbReference type="Proteomes" id="UP000821845"/>
    </source>
</evidence>
<accession>A0ACB7SRB8</accession>
<gene>
    <name evidence="1" type="ORF">HPB50_025806</name>
</gene>